<proteinExistence type="predicted"/>
<feature type="compositionally biased region" description="Basic and acidic residues" evidence="1">
    <location>
        <begin position="97"/>
        <end position="107"/>
    </location>
</feature>
<name>Q2RR16_RHORT</name>
<feature type="chain" id="PRO_5004214867" evidence="2">
    <location>
        <begin position="31"/>
        <end position="116"/>
    </location>
</feature>
<dbReference type="EnsemblBacteria" id="ABC23429">
    <property type="protein sequence ID" value="ABC23429"/>
    <property type="gene ID" value="Rru_A2632"/>
</dbReference>
<dbReference type="Pfam" id="PF01471">
    <property type="entry name" value="PG_binding_1"/>
    <property type="match status" value="1"/>
</dbReference>
<feature type="domain" description="Peptidoglycan binding-like" evidence="3">
    <location>
        <begin position="43"/>
        <end position="95"/>
    </location>
</feature>
<accession>Q2RR16</accession>
<organism evidence="4 5">
    <name type="scientific">Rhodospirillum rubrum (strain ATCC 11170 / ATH 1.1.1 / DSM 467 / LMG 4362 / NCIMB 8255 / S1)</name>
    <dbReference type="NCBI Taxonomy" id="269796"/>
    <lineage>
        <taxon>Bacteria</taxon>
        <taxon>Pseudomonadati</taxon>
        <taxon>Pseudomonadota</taxon>
        <taxon>Alphaproteobacteria</taxon>
        <taxon>Rhodospirillales</taxon>
        <taxon>Rhodospirillaceae</taxon>
        <taxon>Rhodospirillum</taxon>
    </lineage>
</organism>
<dbReference type="eggNOG" id="COG3409">
    <property type="taxonomic scope" value="Bacteria"/>
</dbReference>
<dbReference type="EMBL" id="CP000230">
    <property type="protein sequence ID" value="ABC23429.1"/>
    <property type="molecule type" value="Genomic_DNA"/>
</dbReference>
<dbReference type="InterPro" id="IPR036365">
    <property type="entry name" value="PGBD-like_sf"/>
</dbReference>
<dbReference type="KEGG" id="rru:Rru_A2632"/>
<evidence type="ECO:0000313" key="5">
    <source>
        <dbReference type="Proteomes" id="UP000001929"/>
    </source>
</evidence>
<protein>
    <submittedName>
        <fullName evidence="4">Peptidoglycan-binding domain 1</fullName>
    </submittedName>
</protein>
<dbReference type="InterPro" id="IPR002477">
    <property type="entry name" value="Peptidoglycan-bd-like"/>
</dbReference>
<dbReference type="InterPro" id="IPR036366">
    <property type="entry name" value="PGBDSf"/>
</dbReference>
<keyword evidence="2" id="KW-0732">Signal</keyword>
<gene>
    <name evidence="4" type="ordered locus">Rru_A2632</name>
</gene>
<evidence type="ECO:0000256" key="1">
    <source>
        <dbReference type="SAM" id="MobiDB-lite"/>
    </source>
</evidence>
<dbReference type="RefSeq" id="WP_011390382.1">
    <property type="nucleotide sequence ID" value="NC_007643.1"/>
</dbReference>
<reference evidence="4 5" key="1">
    <citation type="journal article" date="2011" name="Stand. Genomic Sci.">
        <title>Complete genome sequence of Rhodospirillum rubrum type strain (S1).</title>
        <authorList>
            <person name="Munk A.C."/>
            <person name="Copeland A."/>
            <person name="Lucas S."/>
            <person name="Lapidus A."/>
            <person name="Del Rio T.G."/>
            <person name="Barry K."/>
            <person name="Detter J.C."/>
            <person name="Hammon N."/>
            <person name="Israni S."/>
            <person name="Pitluck S."/>
            <person name="Brettin T."/>
            <person name="Bruce D."/>
            <person name="Han C."/>
            <person name="Tapia R."/>
            <person name="Gilna P."/>
            <person name="Schmutz J."/>
            <person name="Larimer F."/>
            <person name="Land M."/>
            <person name="Kyrpides N.C."/>
            <person name="Mavromatis K."/>
            <person name="Richardson P."/>
            <person name="Rohde M."/>
            <person name="Goker M."/>
            <person name="Klenk H.P."/>
            <person name="Zhang Y."/>
            <person name="Roberts G.P."/>
            <person name="Reslewic S."/>
            <person name="Schwartz D.C."/>
        </authorList>
    </citation>
    <scope>NUCLEOTIDE SEQUENCE [LARGE SCALE GENOMIC DNA]</scope>
    <source>
        <strain evidence="5">ATCC 11170 / ATH 1.1.1 / DSM 467 / LMG 4362 / NCIMB 8255 / S1</strain>
    </source>
</reference>
<dbReference type="AlphaFoldDB" id="Q2RR16"/>
<dbReference type="PROSITE" id="PS51257">
    <property type="entry name" value="PROKAR_LIPOPROTEIN"/>
    <property type="match status" value="1"/>
</dbReference>
<evidence type="ECO:0000313" key="4">
    <source>
        <dbReference type="EMBL" id="ABC23429.1"/>
    </source>
</evidence>
<dbReference type="SUPFAM" id="SSF47090">
    <property type="entry name" value="PGBD-like"/>
    <property type="match status" value="1"/>
</dbReference>
<keyword evidence="5" id="KW-1185">Reference proteome</keyword>
<dbReference type="HOGENOM" id="CLU_2094990_0_0_5"/>
<dbReference type="Gene3D" id="1.10.101.10">
    <property type="entry name" value="PGBD-like superfamily/PGBD"/>
    <property type="match status" value="1"/>
</dbReference>
<feature type="region of interest" description="Disordered" evidence="1">
    <location>
        <begin position="97"/>
        <end position="116"/>
    </location>
</feature>
<dbReference type="PATRIC" id="fig|269796.9.peg.2742"/>
<feature type="signal peptide" evidence="2">
    <location>
        <begin position="1"/>
        <end position="30"/>
    </location>
</feature>
<evidence type="ECO:0000256" key="2">
    <source>
        <dbReference type="SAM" id="SignalP"/>
    </source>
</evidence>
<evidence type="ECO:0000259" key="3">
    <source>
        <dbReference type="Pfam" id="PF01471"/>
    </source>
</evidence>
<dbReference type="STRING" id="269796.Rru_A2632"/>
<dbReference type="Proteomes" id="UP000001929">
    <property type="component" value="Chromosome"/>
</dbReference>
<sequence>MKPLRLVLRALVVGLPLVVSLAGCSQGKLADPFAGAPSDRAVIREIQGDLAGRGYDPGPVDGVMGGRTRAAIRGYQKDAGLPVTGEATAALAAKLRGDRTTARHIQPDDGGWQNPN</sequence>